<keyword evidence="2" id="KW-1185">Reference proteome</keyword>
<sequence length="154" mass="16906">MADLDARFEDAGDGPVALRALEADDVPVISALVQDAIFPAAEMRWDRSRRRFALLVNRFRWERRDGAPERVQAVLAVEDVLKVSSQGIDRKDPDLVFSILALIWTPSEDGMGRLELVLAGDGAIALEVEALEITLKDVTQPYGAISGKAPDHKV</sequence>
<dbReference type="InterPro" id="IPR021335">
    <property type="entry name" value="DUF2948"/>
</dbReference>
<dbReference type="AlphaFoldDB" id="A0A8F6YCD5"/>
<dbReference type="EMBL" id="CP079194">
    <property type="protein sequence ID" value="QXT41121.1"/>
    <property type="molecule type" value="Genomic_DNA"/>
</dbReference>
<gene>
    <name evidence="1" type="ORF">KYE46_07905</name>
</gene>
<dbReference type="Pfam" id="PF11164">
    <property type="entry name" value="DUF2948"/>
    <property type="match status" value="1"/>
</dbReference>
<dbReference type="KEGG" id="gce:KYE46_07905"/>
<name>A0A8F6YCD5_9RHOB</name>
<organism evidence="1 2">
    <name type="scientific">Gymnodinialimonas ceratoperidinii</name>
    <dbReference type="NCBI Taxonomy" id="2856823"/>
    <lineage>
        <taxon>Bacteria</taxon>
        <taxon>Pseudomonadati</taxon>
        <taxon>Pseudomonadota</taxon>
        <taxon>Alphaproteobacteria</taxon>
        <taxon>Rhodobacterales</taxon>
        <taxon>Paracoccaceae</taxon>
        <taxon>Gymnodinialimonas</taxon>
    </lineage>
</organism>
<dbReference type="Proteomes" id="UP000825009">
    <property type="component" value="Chromosome"/>
</dbReference>
<protein>
    <submittedName>
        <fullName evidence="1">DUF2948 family protein</fullName>
    </submittedName>
</protein>
<accession>A0A8F6YCD5</accession>
<reference evidence="1 2" key="1">
    <citation type="submission" date="2021-07" db="EMBL/GenBank/DDBJ databases">
        <title>A novel Jannaschia species isolated from marine dinoflagellate Ceratoperidinium margalefii.</title>
        <authorList>
            <person name="Jiang Y."/>
            <person name="Li Z."/>
        </authorList>
    </citation>
    <scope>NUCLEOTIDE SEQUENCE [LARGE SCALE GENOMIC DNA]</scope>
    <source>
        <strain evidence="1 2">J12C1-MA-4</strain>
    </source>
</reference>
<evidence type="ECO:0000313" key="1">
    <source>
        <dbReference type="EMBL" id="QXT41121.1"/>
    </source>
</evidence>
<proteinExistence type="predicted"/>
<evidence type="ECO:0000313" key="2">
    <source>
        <dbReference type="Proteomes" id="UP000825009"/>
    </source>
</evidence>
<dbReference type="RefSeq" id="WP_219004756.1">
    <property type="nucleotide sequence ID" value="NZ_CP079194.1"/>
</dbReference>